<dbReference type="HOGENOM" id="CLU_415982_0_0_2"/>
<dbReference type="PANTHER" id="PTHR31268:SF32">
    <property type="entry name" value="GALACTINOL--SUCROSE GALACTOSYLTRANSFERASE 2-RELATED"/>
    <property type="match status" value="1"/>
</dbReference>
<dbReference type="KEGG" id="tuz:TUZN_1456"/>
<evidence type="ECO:0000256" key="1">
    <source>
        <dbReference type="ARBA" id="ARBA00023277"/>
    </source>
</evidence>
<evidence type="ECO:0000313" key="3">
    <source>
        <dbReference type="Proteomes" id="UP000008138"/>
    </source>
</evidence>
<reference key="2">
    <citation type="submission" date="2011-03" db="EMBL/GenBank/DDBJ databases">
        <title>Complete genome sequence of the thermoacidophilic crenarchaeon Thermoproteus uzoniensis 768-20.</title>
        <authorList>
            <person name="Mardanov A.V."/>
            <person name="Gumerov V.M."/>
            <person name="Beletsky A.V."/>
            <person name="Prokofeva M.I."/>
            <person name="Bonch-Osmolovskaya E.A."/>
            <person name="Ravin N.V."/>
            <person name="Skryabin K.G."/>
        </authorList>
    </citation>
    <scope>NUCLEOTIDE SEQUENCE</scope>
    <source>
        <strain>768-20</strain>
    </source>
</reference>
<sequence>MFAVVRAYFKDGVCIPSREGDSYNLCGRGALRLLVDGDSSSGAVGVEANADAELADWPLDISVKADAAAFVALTNAQIYDGPWQCNQAYVGKGNPEECAASPSNYPKRPSAELDVAKWWIQPWATPYFGEDFPDLLPFTVALLASLKDGGYLALLAASSGDLSGYLWSGWTAKAYMGVESRRIGRSWILAYGLSGDPYEALRRAWRALAARANLRLRADKRRPEFLNYLGWCSWNAFLADVSGPGVVDVVRGLRERGVSVVWALIDDGWQRERKVEQPCCLNRVLTSLRPDEGKFPGGFEKTVEGLRSLGVRWVGLWHTLNVHWGGFDESVEGELGVAGIPYVAAKAPPPAFPEALLLYKRLYTSLRGFDFVKVDNQCSARLIARYAREKVGRASASLQTALQLAADQSGLSVLNCMSMNPENYSNYFLSNVMRTSNDYLPYWREGARLHAISNAYGSLFFSEVVWPDFDMFSSYDPHAKLHLVLRVFSGGPVYITDRDPAKTNADLLKMAVLPNGEVVRVDFPAVPTRDVLFDNPYRGRRLLKLASTVRGKAAVALCNVSDRRAADFLSVGSLPYEYVPEVYYKVFSREGGRLQSGGVEVELEPLDCEVVILSRAGLIGLAEYILPPYPVVDGRPIAPGTPVEIR</sequence>
<name>F2L1S2_THEU7</name>
<keyword evidence="1" id="KW-0119">Carbohydrate metabolism</keyword>
<organism evidence="2 3">
    <name type="scientific">Thermoproteus uzoniensis (strain 768-20)</name>
    <dbReference type="NCBI Taxonomy" id="999630"/>
    <lineage>
        <taxon>Archaea</taxon>
        <taxon>Thermoproteota</taxon>
        <taxon>Thermoprotei</taxon>
        <taxon>Thermoproteales</taxon>
        <taxon>Thermoproteaceae</taxon>
        <taxon>Thermoproteus</taxon>
    </lineage>
</organism>
<dbReference type="AlphaFoldDB" id="F2L1S2"/>
<dbReference type="Proteomes" id="UP000008138">
    <property type="component" value="Chromosome"/>
</dbReference>
<dbReference type="SUPFAM" id="SSF51445">
    <property type="entry name" value="(Trans)glycosidases"/>
    <property type="match status" value="1"/>
</dbReference>
<dbReference type="Gene3D" id="3.20.20.70">
    <property type="entry name" value="Aldolase class I"/>
    <property type="match status" value="1"/>
</dbReference>
<dbReference type="EMBL" id="CP002590">
    <property type="protein sequence ID" value="AEA12928.1"/>
    <property type="molecule type" value="Genomic_DNA"/>
</dbReference>
<dbReference type="eggNOG" id="arCOG06049">
    <property type="taxonomic scope" value="Archaea"/>
</dbReference>
<proteinExistence type="predicted"/>
<keyword evidence="3" id="KW-1185">Reference proteome</keyword>
<dbReference type="GeneID" id="10360981"/>
<reference evidence="2 3" key="1">
    <citation type="journal article" date="2011" name="J. Bacteriol.">
        <title>Complete genome sequence of the thermoacidophilic crenarchaeon Thermoproteus uzoniensis 768-20.</title>
        <authorList>
            <person name="Mardanov A.V."/>
            <person name="Gumerov V.M."/>
            <person name="Beletsky A.V."/>
            <person name="Prokofeva M.I."/>
            <person name="Bonch-Osmolovskaya E.A."/>
            <person name="Ravin N.V."/>
            <person name="Skryabin K.G."/>
        </authorList>
    </citation>
    <scope>NUCLEOTIDE SEQUENCE [LARGE SCALE GENOMIC DNA]</scope>
    <source>
        <strain evidence="2 3">768-20</strain>
    </source>
</reference>
<dbReference type="InterPro" id="IPR013785">
    <property type="entry name" value="Aldolase_TIM"/>
</dbReference>
<dbReference type="InterPro" id="IPR017853">
    <property type="entry name" value="GH"/>
</dbReference>
<dbReference type="STRING" id="999630.TUZN_1456"/>
<gene>
    <name evidence="2" type="ordered locus">TUZN_1456</name>
</gene>
<accession>F2L1S2</accession>
<dbReference type="Pfam" id="PF05691">
    <property type="entry name" value="Raffinose_syn"/>
    <property type="match status" value="2"/>
</dbReference>
<evidence type="ECO:0000313" key="2">
    <source>
        <dbReference type="EMBL" id="AEA12928.1"/>
    </source>
</evidence>
<dbReference type="InterPro" id="IPR008811">
    <property type="entry name" value="Glycosyl_hydrolases_36"/>
</dbReference>
<protein>
    <submittedName>
        <fullName evidence="2">Alpha-galactosidase</fullName>
    </submittedName>
</protein>
<dbReference type="OrthoDB" id="36121at2157"/>
<dbReference type="PANTHER" id="PTHR31268">
    <property type="match status" value="1"/>
</dbReference>
<dbReference type="RefSeq" id="WP_013680263.1">
    <property type="nucleotide sequence ID" value="NC_015315.1"/>
</dbReference>